<feature type="transmembrane region" description="Helical" evidence="10">
    <location>
        <begin position="273"/>
        <end position="293"/>
    </location>
</feature>
<dbReference type="GO" id="GO:0005886">
    <property type="term" value="C:plasma membrane"/>
    <property type="evidence" value="ECO:0007669"/>
    <property type="project" value="TreeGrafter"/>
</dbReference>
<dbReference type="GO" id="GO:0005549">
    <property type="term" value="F:odorant binding"/>
    <property type="evidence" value="ECO:0007669"/>
    <property type="project" value="InterPro"/>
</dbReference>
<keyword evidence="2" id="KW-1003">Cell membrane</keyword>
<dbReference type="GO" id="GO:0007165">
    <property type="term" value="P:signal transduction"/>
    <property type="evidence" value="ECO:0007669"/>
    <property type="project" value="UniProtKB-KW"/>
</dbReference>
<feature type="transmembrane region" description="Helical" evidence="10">
    <location>
        <begin position="790"/>
        <end position="812"/>
    </location>
</feature>
<evidence type="ECO:0000256" key="8">
    <source>
        <dbReference type="ARBA" id="ARBA00023170"/>
    </source>
</evidence>
<feature type="transmembrane region" description="Helical" evidence="10">
    <location>
        <begin position="1127"/>
        <end position="1153"/>
    </location>
</feature>
<feature type="transmembrane region" description="Helical" evidence="10">
    <location>
        <begin position="937"/>
        <end position="964"/>
    </location>
</feature>
<feature type="transmembrane region" description="Helical" evidence="10">
    <location>
        <begin position="305"/>
        <end position="323"/>
    </location>
</feature>
<dbReference type="Pfam" id="PF02949">
    <property type="entry name" value="7tm_6"/>
    <property type="match status" value="5"/>
</dbReference>
<feature type="transmembrane region" description="Helical" evidence="10">
    <location>
        <begin position="524"/>
        <end position="549"/>
    </location>
</feature>
<evidence type="ECO:0000256" key="9">
    <source>
        <dbReference type="ARBA" id="ARBA00023224"/>
    </source>
</evidence>
<reference evidence="11 12" key="1">
    <citation type="submission" date="2020-02" db="EMBL/GenBank/DDBJ databases">
        <title>Relaxed selection underlies rapid genomic changes in the transitions from sociality to social parasitism in ants.</title>
        <authorList>
            <person name="Bi X."/>
        </authorList>
    </citation>
    <scope>NUCLEOTIDE SEQUENCE [LARGE SCALE GENOMIC DNA]</scope>
    <source>
        <strain evidence="11">BGI-DK2014b</strain>
        <tissue evidence="11">Whole body</tissue>
    </source>
</reference>
<feature type="transmembrane region" description="Helical" evidence="10">
    <location>
        <begin position="675"/>
        <end position="702"/>
    </location>
</feature>
<evidence type="ECO:0000256" key="4">
    <source>
        <dbReference type="ARBA" id="ARBA00022692"/>
    </source>
</evidence>
<evidence type="ECO:0000256" key="7">
    <source>
        <dbReference type="ARBA" id="ARBA00023136"/>
    </source>
</evidence>
<feature type="transmembrane region" description="Helical" evidence="10">
    <location>
        <begin position="464"/>
        <end position="494"/>
    </location>
</feature>
<evidence type="ECO:0000256" key="3">
    <source>
        <dbReference type="ARBA" id="ARBA00022606"/>
    </source>
</evidence>
<gene>
    <name evidence="11" type="primary">Gpror4_2</name>
    <name evidence="11" type="ORF">G6Z77_0011845</name>
</gene>
<keyword evidence="7 10" id="KW-0472">Membrane</keyword>
<feature type="transmembrane region" description="Helical" evidence="10">
    <location>
        <begin position="1209"/>
        <end position="1230"/>
    </location>
</feature>
<feature type="transmembrane region" description="Helical" evidence="10">
    <location>
        <begin position="1236"/>
        <end position="1259"/>
    </location>
</feature>
<keyword evidence="8" id="KW-0675">Receptor</keyword>
<sequence length="1336" mass="153917">MFANKYYKHDIENTFVINRFFFRLLGIWPFPRTNSLLPELLETVVLVIVCFAFLFGELIPIILYVFMVLTDVRLRFKIMANGIFTIIEIIKYGYAVLYKNQVRNCLVLVDEDWRNVVNLNDRISMIDRVRTSKRLIMICTVFVYLTGVCARMIIPLSVGKIITPQNVTIRPLPCAAYLVILDVQRSPVYEIVYFIQFVAGFVKYTILVTTFSFVTLCGMHFCAQSDILMTLMNDFVNENQPEYLDKKLANVVEHQIRIRNFLRLLQNITQYPNLIEILGSTVMLCYVGFHIIMEWEDHNVFRLSLYFSGLTMFCFNIFIYCYMGEQIIEQGEKIALTACTLEWHRLPDVKARALILLISISEKPLRLKAGNFIDLTLRTFGNDWKNVLSADARNIMLKSARTGKRLVTICAIFMYSGAFTFRTILPLFQGKIVIDQNITIRHLACPGYFFSLDVQVSPVYETVFVIQCLTGFIAVSIVTCACGLTAIFVVHACGQLKILIGLMRELVQKQWQEEREMDMKLAEIVHNLLLIFMSYTLLFCDLIPGILYWLMKATTRVRLQMIPLLLYDFMSASQYGIFISRYDQLKRCLKYVEEDWENILSVDARNIMLKSARTGKRLVTICAFFMYSGVITFRGILPLFQGKIVIDQNVTIRRFACPGYYFSLNVQVSPVYETIFIIQFLTGFITVSIVTCACGLTAIFVVHACGQLKILISLMTGLVQKEWQEECETNKKLAEIVEHQIRVRKEMSQNKHHQNDILYITQPTRNILLALGAWPSINKGESVHSKVHNLLLIFMSYTLLFCDLIPGILYWLMKATTRVRLQMIPLLLYDFMSASQYGIFISRYDQLKRCLKYVEEDWENILSVDARNIMLKSARTGKRLVTICAFFMYSGVITFRGILPLFQGKIVIDQNVTIRRFACPGYYFSLNVQVSPVYETIFIIQFLTGFITVSIVTCACGLTAIFVVHACGQLKILISLMTGLVQKEWQEECETNKKLAEIVEHQIRATSRIRLQMIPFLLYDFMSVSQYGIFISRYDQLKRCLMHVEEDWENVLNVDARNIMLKSARIGKRLITICGIFMYSAVITFRTILPLFQGKIITDQNITIRHFSCPGYFFSLDVQVTPIYETIFIIQFVIGFIPVSIVTSACGLTAIFVEHACGQLKILISLMTALVQKQWQKEHEVNTKLAEIVNHQMRVRNFLRLVQHTLQEVYILEIAVNTASLCILVYFMLVDWESRNIATVCSYCICITNVTIHTFLFCYTGEQLTSQAEKVAIASCELEWFRLPNQKARSVILLIRMSNAPSKISASIFVDLSLKTFGNIMKTAGTYFNMIRNVID</sequence>
<dbReference type="PANTHER" id="PTHR21137">
    <property type="entry name" value="ODORANT RECEPTOR"/>
    <property type="match status" value="1"/>
</dbReference>
<feature type="non-terminal residue" evidence="11">
    <location>
        <position position="1336"/>
    </location>
</feature>
<dbReference type="InterPro" id="IPR004117">
    <property type="entry name" value="7tm6_olfct_rcpt"/>
</dbReference>
<dbReference type="GO" id="GO:0004984">
    <property type="term" value="F:olfactory receptor activity"/>
    <property type="evidence" value="ECO:0007669"/>
    <property type="project" value="InterPro"/>
</dbReference>
<dbReference type="EMBL" id="JAANIB010010813">
    <property type="protein sequence ID" value="KAG5318443.1"/>
    <property type="molecule type" value="Genomic_DNA"/>
</dbReference>
<protein>
    <submittedName>
        <fullName evidence="11">OR4 protein</fullName>
    </submittedName>
</protein>
<keyword evidence="6 10" id="KW-1133">Transmembrane helix</keyword>
<comment type="caution">
    <text evidence="11">The sequence shown here is derived from an EMBL/GenBank/DDBJ whole genome shotgun (WGS) entry which is preliminary data.</text>
</comment>
<keyword evidence="4 10" id="KW-0812">Transmembrane</keyword>
<proteinExistence type="predicted"/>
<organism evidence="11 12">
    <name type="scientific">Acromyrmex heyeri</name>
    <dbReference type="NCBI Taxonomy" id="230685"/>
    <lineage>
        <taxon>Eukaryota</taxon>
        <taxon>Metazoa</taxon>
        <taxon>Ecdysozoa</taxon>
        <taxon>Arthropoda</taxon>
        <taxon>Hexapoda</taxon>
        <taxon>Insecta</taxon>
        <taxon>Pterygota</taxon>
        <taxon>Neoptera</taxon>
        <taxon>Endopterygota</taxon>
        <taxon>Hymenoptera</taxon>
        <taxon>Apocrita</taxon>
        <taxon>Aculeata</taxon>
        <taxon>Formicoidea</taxon>
        <taxon>Formicidae</taxon>
        <taxon>Myrmicinae</taxon>
        <taxon>Acromyrmex</taxon>
    </lineage>
</organism>
<feature type="transmembrane region" description="Helical" evidence="10">
    <location>
        <begin position="44"/>
        <end position="69"/>
    </location>
</feature>
<evidence type="ECO:0000256" key="1">
    <source>
        <dbReference type="ARBA" id="ARBA00004651"/>
    </source>
</evidence>
<feature type="transmembrane region" description="Helical" evidence="10">
    <location>
        <begin position="191"/>
        <end position="222"/>
    </location>
</feature>
<dbReference type="PANTHER" id="PTHR21137:SF35">
    <property type="entry name" value="ODORANT RECEPTOR 19A-RELATED"/>
    <property type="match status" value="1"/>
</dbReference>
<feature type="transmembrane region" description="Helical" evidence="10">
    <location>
        <begin position="618"/>
        <end position="637"/>
    </location>
</feature>
<feature type="transmembrane region" description="Helical" evidence="10">
    <location>
        <begin position="1070"/>
        <end position="1089"/>
    </location>
</feature>
<feature type="transmembrane region" description="Helical" evidence="10">
    <location>
        <begin position="880"/>
        <end position="899"/>
    </location>
</feature>
<feature type="transmembrane region" description="Helical" evidence="10">
    <location>
        <begin position="406"/>
        <end position="425"/>
    </location>
</feature>
<accession>A0A836ER16</accession>
<evidence type="ECO:0000313" key="12">
    <source>
        <dbReference type="Proteomes" id="UP000670152"/>
    </source>
</evidence>
<dbReference type="OrthoDB" id="7542313at2759"/>
<name>A0A836ER16_9HYME</name>
<feature type="non-terminal residue" evidence="11">
    <location>
        <position position="1"/>
    </location>
</feature>
<evidence type="ECO:0000313" key="11">
    <source>
        <dbReference type="EMBL" id="KAG5318443.1"/>
    </source>
</evidence>
<keyword evidence="12" id="KW-1185">Reference proteome</keyword>
<comment type="subcellular location">
    <subcellularLocation>
        <location evidence="1">Cell membrane</location>
        <topology evidence="1">Multi-pass membrane protein</topology>
    </subcellularLocation>
</comment>
<evidence type="ECO:0000256" key="10">
    <source>
        <dbReference type="SAM" id="Phobius"/>
    </source>
</evidence>
<dbReference type="Proteomes" id="UP000670152">
    <property type="component" value="Unassembled WGS sequence"/>
</dbReference>
<evidence type="ECO:0000256" key="6">
    <source>
        <dbReference type="ARBA" id="ARBA00022989"/>
    </source>
</evidence>
<feature type="transmembrane region" description="Helical" evidence="10">
    <location>
        <begin position="561"/>
        <end position="580"/>
    </location>
</feature>
<feature type="transmembrane region" description="Helical" evidence="10">
    <location>
        <begin position="824"/>
        <end position="842"/>
    </location>
</feature>
<keyword evidence="3" id="KW-0716">Sensory transduction</keyword>
<keyword evidence="5" id="KW-0552">Olfaction</keyword>
<keyword evidence="9" id="KW-0807">Transducer</keyword>
<feature type="transmembrane region" description="Helical" evidence="10">
    <location>
        <begin position="135"/>
        <end position="154"/>
    </location>
</feature>
<evidence type="ECO:0000256" key="2">
    <source>
        <dbReference type="ARBA" id="ARBA00022475"/>
    </source>
</evidence>
<evidence type="ECO:0000256" key="5">
    <source>
        <dbReference type="ARBA" id="ARBA00022725"/>
    </source>
</evidence>